<evidence type="ECO:0000256" key="1">
    <source>
        <dbReference type="ARBA" id="ARBA00007905"/>
    </source>
</evidence>
<dbReference type="PANTHER" id="PTHR43827:SF3">
    <property type="entry name" value="NADP-DEPENDENT OXIDOREDUCTASE DOMAIN-CONTAINING PROTEIN"/>
    <property type="match status" value="1"/>
</dbReference>
<evidence type="ECO:0000256" key="3">
    <source>
        <dbReference type="ARBA" id="ARBA00023002"/>
    </source>
</evidence>
<dbReference type="Proteomes" id="UP000324351">
    <property type="component" value="Unassembled WGS sequence"/>
</dbReference>
<sequence>MSIPRVTLNDNTSIPQYGLGVWQVPAAEAERVVTDAFEIGYRHIDTAQMYGNEEGVGAAIASSGLARDDIYVTTKLNNNNHERAAARESLEVSLDKLGLEKVDLFLIHWPLPTRYDGDFVSTWETLVELREEGLATSVGVSNFQPDHLDRIVAAIGVVPAVNQVEVHPYFANEAVREATARHGSHVQAWSPLGQGGGELGDPVVTGIADAHGKTPAQVLLRWALDRGDIVFPKSVRKERLAENFDVFDFALTADEIAAIAALDKGAAGRQGPDPDVFDWIPAS</sequence>
<dbReference type="InterPro" id="IPR036812">
    <property type="entry name" value="NAD(P)_OxRdtase_dom_sf"/>
</dbReference>
<keyword evidence="3" id="KW-0560">Oxidoreductase</keyword>
<gene>
    <name evidence="8" type="ORF">F0U47_09130</name>
</gene>
<dbReference type="InterPro" id="IPR018170">
    <property type="entry name" value="Aldo/ket_reductase_CS"/>
</dbReference>
<accession>A0A5B1M3W3</accession>
<evidence type="ECO:0000259" key="7">
    <source>
        <dbReference type="Pfam" id="PF00248"/>
    </source>
</evidence>
<evidence type="ECO:0000256" key="4">
    <source>
        <dbReference type="PIRSR" id="PIRSR000097-1"/>
    </source>
</evidence>
<keyword evidence="2" id="KW-0521">NADP</keyword>
<evidence type="ECO:0000256" key="5">
    <source>
        <dbReference type="PIRSR" id="PIRSR000097-2"/>
    </source>
</evidence>
<evidence type="ECO:0000313" key="8">
    <source>
        <dbReference type="EMBL" id="KAA1427603.1"/>
    </source>
</evidence>
<keyword evidence="9" id="KW-1185">Reference proteome</keyword>
<dbReference type="FunFam" id="3.20.20.100:FF:000015">
    <property type="entry name" value="Oxidoreductase, aldo/keto reductase family"/>
    <property type="match status" value="1"/>
</dbReference>
<dbReference type="PANTHER" id="PTHR43827">
    <property type="entry name" value="2,5-DIKETO-D-GLUCONIC ACID REDUCTASE"/>
    <property type="match status" value="1"/>
</dbReference>
<feature type="domain" description="NADP-dependent oxidoreductase" evidence="7">
    <location>
        <begin position="18"/>
        <end position="263"/>
    </location>
</feature>
<reference evidence="8 9" key="1">
    <citation type="submission" date="2019-09" db="EMBL/GenBank/DDBJ databases">
        <title>Nocardioides panacisoli sp. nov., isolated from the soil of a ginseng field.</title>
        <authorList>
            <person name="Cho C."/>
        </authorList>
    </citation>
    <scope>NUCLEOTIDE SEQUENCE [LARGE SCALE GENOMIC DNA]</scope>
    <source>
        <strain evidence="8 9">BN140041</strain>
    </source>
</reference>
<feature type="active site" description="Proton donor" evidence="4">
    <location>
        <position position="50"/>
    </location>
</feature>
<dbReference type="EMBL" id="VUJW01000003">
    <property type="protein sequence ID" value="KAA1427603.1"/>
    <property type="molecule type" value="Genomic_DNA"/>
</dbReference>
<evidence type="ECO:0000313" key="9">
    <source>
        <dbReference type="Proteomes" id="UP000324351"/>
    </source>
</evidence>
<dbReference type="AlphaFoldDB" id="A0A5B1M3W3"/>
<comment type="similarity">
    <text evidence="1">Belongs to the aldo/keto reductase family.</text>
</comment>
<dbReference type="PIRSF" id="PIRSF000097">
    <property type="entry name" value="AKR"/>
    <property type="match status" value="1"/>
</dbReference>
<evidence type="ECO:0000256" key="2">
    <source>
        <dbReference type="ARBA" id="ARBA00022857"/>
    </source>
</evidence>
<dbReference type="PROSITE" id="PS00798">
    <property type="entry name" value="ALDOKETO_REDUCTASE_1"/>
    <property type="match status" value="1"/>
</dbReference>
<feature type="binding site" evidence="5">
    <location>
        <position position="108"/>
    </location>
    <ligand>
        <name>substrate</name>
    </ligand>
</feature>
<comment type="caution">
    <text evidence="8">The sequence shown here is derived from an EMBL/GenBank/DDBJ whole genome shotgun (WGS) entry which is preliminary data.</text>
</comment>
<dbReference type="RefSeq" id="WP_149749967.1">
    <property type="nucleotide sequence ID" value="NZ_VUJW01000003.1"/>
</dbReference>
<name>A0A5B1M3W3_9ACTN</name>
<dbReference type="SUPFAM" id="SSF51430">
    <property type="entry name" value="NAD(P)-linked oxidoreductase"/>
    <property type="match status" value="1"/>
</dbReference>
<evidence type="ECO:0000256" key="6">
    <source>
        <dbReference type="PIRSR" id="PIRSR000097-3"/>
    </source>
</evidence>
<feature type="site" description="Lowers pKa of active site Tyr" evidence="6">
    <location>
        <position position="75"/>
    </location>
</feature>
<dbReference type="GO" id="GO:0016616">
    <property type="term" value="F:oxidoreductase activity, acting on the CH-OH group of donors, NAD or NADP as acceptor"/>
    <property type="evidence" value="ECO:0007669"/>
    <property type="project" value="UniProtKB-ARBA"/>
</dbReference>
<proteinExistence type="inferred from homology"/>
<reference evidence="8 9" key="2">
    <citation type="submission" date="2019-09" db="EMBL/GenBank/DDBJ databases">
        <authorList>
            <person name="Jin C."/>
        </authorList>
    </citation>
    <scope>NUCLEOTIDE SEQUENCE [LARGE SCALE GENOMIC DNA]</scope>
    <source>
        <strain evidence="8 9">BN140041</strain>
    </source>
</reference>
<dbReference type="InterPro" id="IPR023210">
    <property type="entry name" value="NADP_OxRdtase_dom"/>
</dbReference>
<protein>
    <submittedName>
        <fullName evidence="8">Aldo/keto reductase</fullName>
    </submittedName>
</protein>
<dbReference type="PRINTS" id="PR00069">
    <property type="entry name" value="ALDKETRDTASE"/>
</dbReference>
<dbReference type="Gene3D" id="3.20.20.100">
    <property type="entry name" value="NADP-dependent oxidoreductase domain"/>
    <property type="match status" value="1"/>
</dbReference>
<organism evidence="8 9">
    <name type="scientific">Nocardioides antri</name>
    <dbReference type="NCBI Taxonomy" id="2607659"/>
    <lineage>
        <taxon>Bacteria</taxon>
        <taxon>Bacillati</taxon>
        <taxon>Actinomycetota</taxon>
        <taxon>Actinomycetes</taxon>
        <taxon>Propionibacteriales</taxon>
        <taxon>Nocardioidaceae</taxon>
        <taxon>Nocardioides</taxon>
    </lineage>
</organism>
<dbReference type="InterPro" id="IPR020471">
    <property type="entry name" value="AKR"/>
</dbReference>
<dbReference type="Pfam" id="PF00248">
    <property type="entry name" value="Aldo_ket_red"/>
    <property type="match status" value="1"/>
</dbReference>